<evidence type="ECO:0000313" key="5">
    <source>
        <dbReference type="EMBL" id="PKI81445.1"/>
    </source>
</evidence>
<name>A0A2N1J4D9_9BACT</name>
<dbReference type="SMART" id="SM00382">
    <property type="entry name" value="AAA"/>
    <property type="match status" value="1"/>
</dbReference>
<dbReference type="GO" id="GO:0005524">
    <property type="term" value="F:ATP binding"/>
    <property type="evidence" value="ECO:0007669"/>
    <property type="project" value="UniProtKB-KW"/>
</dbReference>
<dbReference type="Proteomes" id="UP000233248">
    <property type="component" value="Unassembled WGS sequence"/>
</dbReference>
<dbReference type="SUPFAM" id="SSF52540">
    <property type="entry name" value="P-loop containing nucleoside triphosphate hydrolases"/>
    <property type="match status" value="1"/>
</dbReference>
<evidence type="ECO:0000256" key="1">
    <source>
        <dbReference type="ARBA" id="ARBA00022448"/>
    </source>
</evidence>
<dbReference type="InterPro" id="IPR003439">
    <property type="entry name" value="ABC_transporter-like_ATP-bd"/>
</dbReference>
<dbReference type="Pfam" id="PF00005">
    <property type="entry name" value="ABC_tran"/>
    <property type="match status" value="1"/>
</dbReference>
<dbReference type="PROSITE" id="PS00211">
    <property type="entry name" value="ABC_TRANSPORTER_1"/>
    <property type="match status" value="1"/>
</dbReference>
<dbReference type="InterPro" id="IPR017871">
    <property type="entry name" value="ABC_transporter-like_CS"/>
</dbReference>
<evidence type="ECO:0000256" key="3">
    <source>
        <dbReference type="ARBA" id="ARBA00022840"/>
    </source>
</evidence>
<dbReference type="InterPro" id="IPR050093">
    <property type="entry name" value="ABC_SmlMolc_Importer"/>
</dbReference>
<dbReference type="GO" id="GO:0016887">
    <property type="term" value="F:ATP hydrolysis activity"/>
    <property type="evidence" value="ECO:0007669"/>
    <property type="project" value="InterPro"/>
</dbReference>
<evidence type="ECO:0000259" key="4">
    <source>
        <dbReference type="PROSITE" id="PS50893"/>
    </source>
</evidence>
<sequence length="328" mass="37478">MSYLKLENLSSTIDNFVLDNVNLEIEKNEYFVLLGQSGSGKTRLLETIAGLNSSSGKIVYKNEDISQLHPEQRDIGFVYQEFALFPNLNVEENIKFAAKYKKIDNQKELFDDLVEFLKLGKLLKREIENLSGGEKQRVAIARALFSRPKILLLDEPLSAIDPTFRNSIMKSLKDIHKRYDLTTIHVTHNFREASYLANKIAIIMNGKIQQVGNSETVLNHPENIEVAKFLGFKNIFPSSLLGFSSSSKFFSVDPNVIHVSNKKRPNCDYTFEAILEDCMGVVDHYKLFVNVKNHQFFIKILKREYEGCYANGGNRVFIGFDKKDIGFI</sequence>
<keyword evidence="1" id="KW-0813">Transport</keyword>
<dbReference type="EMBL" id="NXIF01000015">
    <property type="protein sequence ID" value="PKI81445.1"/>
    <property type="molecule type" value="Genomic_DNA"/>
</dbReference>
<keyword evidence="3 5" id="KW-0067">ATP-binding</keyword>
<accession>A0A2N1J4D9</accession>
<comment type="caution">
    <text evidence="5">The sequence shown here is derived from an EMBL/GenBank/DDBJ whole genome shotgun (WGS) entry which is preliminary data.</text>
</comment>
<keyword evidence="2" id="KW-0547">Nucleotide-binding</keyword>
<dbReference type="PANTHER" id="PTHR42781">
    <property type="entry name" value="SPERMIDINE/PUTRESCINE IMPORT ATP-BINDING PROTEIN POTA"/>
    <property type="match status" value="1"/>
</dbReference>
<feature type="domain" description="ABC transporter" evidence="4">
    <location>
        <begin position="4"/>
        <end position="230"/>
    </location>
</feature>
<keyword evidence="6" id="KW-1185">Reference proteome</keyword>
<dbReference type="PROSITE" id="PS50893">
    <property type="entry name" value="ABC_TRANSPORTER_2"/>
    <property type="match status" value="1"/>
</dbReference>
<dbReference type="OrthoDB" id="9809450at2"/>
<dbReference type="PANTHER" id="PTHR42781:SF4">
    <property type="entry name" value="SPERMIDINE_PUTRESCINE IMPORT ATP-BINDING PROTEIN POTA"/>
    <property type="match status" value="1"/>
</dbReference>
<gene>
    <name evidence="5" type="ORF">CP960_04005</name>
</gene>
<dbReference type="AlphaFoldDB" id="A0A2N1J4D9"/>
<organism evidence="5 6">
    <name type="scientific">Malaciobacter halophilus</name>
    <dbReference type="NCBI Taxonomy" id="197482"/>
    <lineage>
        <taxon>Bacteria</taxon>
        <taxon>Pseudomonadati</taxon>
        <taxon>Campylobacterota</taxon>
        <taxon>Epsilonproteobacteria</taxon>
        <taxon>Campylobacterales</taxon>
        <taxon>Arcobacteraceae</taxon>
        <taxon>Malaciobacter</taxon>
    </lineage>
</organism>
<evidence type="ECO:0000313" key="6">
    <source>
        <dbReference type="Proteomes" id="UP000233248"/>
    </source>
</evidence>
<dbReference type="RefSeq" id="WP_101183974.1">
    <property type="nucleotide sequence ID" value="NZ_CP031218.1"/>
</dbReference>
<protein>
    <submittedName>
        <fullName evidence="5">Sulfate ABC transporter ATP-binding protein</fullName>
    </submittedName>
</protein>
<proteinExistence type="predicted"/>
<dbReference type="Gene3D" id="3.40.50.300">
    <property type="entry name" value="P-loop containing nucleotide triphosphate hydrolases"/>
    <property type="match status" value="1"/>
</dbReference>
<reference evidence="5 6" key="1">
    <citation type="submission" date="2017-09" db="EMBL/GenBank/DDBJ databases">
        <title>Genomics of the genus Arcobacter.</title>
        <authorList>
            <person name="Perez-Cataluna A."/>
            <person name="Figueras M.J."/>
            <person name="Salas-Masso N."/>
        </authorList>
    </citation>
    <scope>NUCLEOTIDE SEQUENCE [LARGE SCALE GENOMIC DNA]</scope>
    <source>
        <strain evidence="5 6">DSM 18005</strain>
    </source>
</reference>
<dbReference type="KEGG" id="ahs:AHALO_1014"/>
<dbReference type="InterPro" id="IPR027417">
    <property type="entry name" value="P-loop_NTPase"/>
</dbReference>
<evidence type="ECO:0000256" key="2">
    <source>
        <dbReference type="ARBA" id="ARBA00022741"/>
    </source>
</evidence>
<dbReference type="InterPro" id="IPR003593">
    <property type="entry name" value="AAA+_ATPase"/>
</dbReference>